<evidence type="ECO:0000313" key="1">
    <source>
        <dbReference type="EMBL" id="MBW82940.1"/>
    </source>
</evidence>
<reference evidence="1" key="1">
    <citation type="submission" date="2018-02" db="EMBL/GenBank/DDBJ databases">
        <title>Rhizophora mucronata_Transcriptome.</title>
        <authorList>
            <person name="Meera S.P."/>
            <person name="Sreeshan A."/>
            <person name="Augustine A."/>
        </authorList>
    </citation>
    <scope>NUCLEOTIDE SEQUENCE</scope>
    <source>
        <tissue evidence="1">Leaf</tissue>
    </source>
</reference>
<name>A0A2P2INZ1_RHIMU</name>
<dbReference type="EMBL" id="GGEC01002457">
    <property type="protein sequence ID" value="MBW82940.1"/>
    <property type="molecule type" value="Transcribed_RNA"/>
</dbReference>
<sequence>MMFILARTGSKESCSHYSSKLIIRYVVLGLRASSLQLAF</sequence>
<accession>A0A2P2INZ1</accession>
<proteinExistence type="predicted"/>
<organism evidence="1">
    <name type="scientific">Rhizophora mucronata</name>
    <name type="common">Asiatic mangrove</name>
    <dbReference type="NCBI Taxonomy" id="61149"/>
    <lineage>
        <taxon>Eukaryota</taxon>
        <taxon>Viridiplantae</taxon>
        <taxon>Streptophyta</taxon>
        <taxon>Embryophyta</taxon>
        <taxon>Tracheophyta</taxon>
        <taxon>Spermatophyta</taxon>
        <taxon>Magnoliopsida</taxon>
        <taxon>eudicotyledons</taxon>
        <taxon>Gunneridae</taxon>
        <taxon>Pentapetalae</taxon>
        <taxon>rosids</taxon>
        <taxon>fabids</taxon>
        <taxon>Malpighiales</taxon>
        <taxon>Rhizophoraceae</taxon>
        <taxon>Rhizophora</taxon>
    </lineage>
</organism>
<dbReference type="AlphaFoldDB" id="A0A2P2INZ1"/>
<protein>
    <submittedName>
        <fullName evidence="1">Uncharacterized protein</fullName>
    </submittedName>
</protein>